<accession>A0A1I4WRF5</accession>
<name>A0A1I4WRF5_9HYPH</name>
<dbReference type="Pfam" id="PF25181">
    <property type="entry name" value="Phage_Bbp19"/>
    <property type="match status" value="1"/>
</dbReference>
<proteinExistence type="predicted"/>
<dbReference type="EMBL" id="PJNW01000019">
    <property type="protein sequence ID" value="PKR87312.1"/>
    <property type="molecule type" value="Genomic_DNA"/>
</dbReference>
<keyword evidence="3" id="KW-1185">Reference proteome</keyword>
<organism evidence="2 3">
    <name type="scientific">Pleomorphomonas diazotrophica</name>
    <dbReference type="NCBI Taxonomy" id="1166257"/>
    <lineage>
        <taxon>Bacteria</taxon>
        <taxon>Pseudomonadati</taxon>
        <taxon>Pseudomonadota</taxon>
        <taxon>Alphaproteobacteria</taxon>
        <taxon>Hyphomicrobiales</taxon>
        <taxon>Pleomorphomonadaceae</taxon>
        <taxon>Pleomorphomonas</taxon>
    </lineage>
</organism>
<sequence>MLDEFEAREARDAEARERAAREEADLIEAFRLMMETAWGKRVVFWLLGRAGLYANAFDPGSEAAERYRLGRQSLGLEILQKLDRVDARLYPRLLLERGEARELERAARMAGGKPTEDGDDQYA</sequence>
<dbReference type="RefSeq" id="WP_101291123.1">
    <property type="nucleotide sequence ID" value="NZ_FOUQ01000021.1"/>
</dbReference>
<evidence type="ECO:0000259" key="1">
    <source>
        <dbReference type="Pfam" id="PF25181"/>
    </source>
</evidence>
<evidence type="ECO:0000313" key="2">
    <source>
        <dbReference type="EMBL" id="PKR87312.1"/>
    </source>
</evidence>
<reference evidence="2 3" key="1">
    <citation type="submission" date="2017-12" db="EMBL/GenBank/DDBJ databases">
        <title>Anaerobic carbon monoxide metabolism by Pleomorphomonas carboxyditropha sp. nov., a new mesophilic hydrogenogenic carboxidotroph.</title>
        <authorList>
            <person name="Esquivel-Elizondo S."/>
            <person name="Krajmalnik-Brown R."/>
        </authorList>
    </citation>
    <scope>NUCLEOTIDE SEQUENCE [LARGE SCALE GENOMIC DNA]</scope>
    <source>
        <strain evidence="2 3">R5-392</strain>
    </source>
</reference>
<dbReference type="OrthoDB" id="8450482at2"/>
<dbReference type="AlphaFoldDB" id="A0A1I4WRF5"/>
<gene>
    <name evidence="2" type="ORF">CXZ10_19875</name>
</gene>
<comment type="caution">
    <text evidence="2">The sequence shown here is derived from an EMBL/GenBank/DDBJ whole genome shotgun (WGS) entry which is preliminary data.</text>
</comment>
<dbReference type="InterPro" id="IPR057447">
    <property type="entry name" value="Bbp19-like_phage"/>
</dbReference>
<dbReference type="Proteomes" id="UP000233491">
    <property type="component" value="Unassembled WGS sequence"/>
</dbReference>
<feature type="domain" description="Bbp19-like phage" evidence="1">
    <location>
        <begin position="31"/>
        <end position="88"/>
    </location>
</feature>
<protein>
    <recommendedName>
        <fullName evidence="1">Bbp19-like phage domain-containing protein</fullName>
    </recommendedName>
</protein>
<evidence type="ECO:0000313" key="3">
    <source>
        <dbReference type="Proteomes" id="UP000233491"/>
    </source>
</evidence>